<dbReference type="InterPro" id="IPR036583">
    <property type="entry name" value="23S_rRNA_IVS_sf"/>
</dbReference>
<dbReference type="RefSeq" id="WP_146453000.1">
    <property type="nucleotide sequence ID" value="NZ_SJPS01000012.1"/>
</dbReference>
<dbReference type="Proteomes" id="UP000318437">
    <property type="component" value="Unassembled WGS sequence"/>
</dbReference>
<accession>A0A5C6C8J9</accession>
<evidence type="ECO:0000313" key="1">
    <source>
        <dbReference type="EMBL" id="TWU20880.1"/>
    </source>
</evidence>
<dbReference type="SUPFAM" id="SSF158446">
    <property type="entry name" value="IVS-encoded protein-like"/>
    <property type="match status" value="1"/>
</dbReference>
<keyword evidence="2" id="KW-1185">Reference proteome</keyword>
<name>A0A5C6C8J9_9BACT</name>
<organism evidence="1 2">
    <name type="scientific">Bythopirellula polymerisocia</name>
    <dbReference type="NCBI Taxonomy" id="2528003"/>
    <lineage>
        <taxon>Bacteria</taxon>
        <taxon>Pseudomonadati</taxon>
        <taxon>Planctomycetota</taxon>
        <taxon>Planctomycetia</taxon>
        <taxon>Pirellulales</taxon>
        <taxon>Lacipirellulaceae</taxon>
        <taxon>Bythopirellula</taxon>
    </lineage>
</organism>
<dbReference type="PANTHER" id="PTHR38471">
    <property type="entry name" value="FOUR HELIX BUNDLE PROTEIN"/>
    <property type="match status" value="1"/>
</dbReference>
<reference evidence="1 2" key="1">
    <citation type="submission" date="2019-02" db="EMBL/GenBank/DDBJ databases">
        <title>Deep-cultivation of Planctomycetes and their phenomic and genomic characterization uncovers novel biology.</title>
        <authorList>
            <person name="Wiegand S."/>
            <person name="Jogler M."/>
            <person name="Boedeker C."/>
            <person name="Pinto D."/>
            <person name="Vollmers J."/>
            <person name="Rivas-Marin E."/>
            <person name="Kohn T."/>
            <person name="Peeters S.H."/>
            <person name="Heuer A."/>
            <person name="Rast P."/>
            <person name="Oberbeckmann S."/>
            <person name="Bunk B."/>
            <person name="Jeske O."/>
            <person name="Meyerdierks A."/>
            <person name="Storesund J.E."/>
            <person name="Kallscheuer N."/>
            <person name="Luecker S."/>
            <person name="Lage O.M."/>
            <person name="Pohl T."/>
            <person name="Merkel B.J."/>
            <person name="Hornburger P."/>
            <person name="Mueller R.-W."/>
            <person name="Bruemmer F."/>
            <person name="Labrenz M."/>
            <person name="Spormann A.M."/>
            <person name="Op Den Camp H."/>
            <person name="Overmann J."/>
            <person name="Amann R."/>
            <person name="Jetten M.S.M."/>
            <person name="Mascher T."/>
            <person name="Medema M.H."/>
            <person name="Devos D.P."/>
            <person name="Kaster A.-K."/>
            <person name="Ovreas L."/>
            <person name="Rohde M."/>
            <person name="Galperin M.Y."/>
            <person name="Jogler C."/>
        </authorList>
    </citation>
    <scope>NUCLEOTIDE SEQUENCE [LARGE SCALE GENOMIC DNA]</scope>
    <source>
        <strain evidence="1 2">Pla144</strain>
    </source>
</reference>
<evidence type="ECO:0000313" key="2">
    <source>
        <dbReference type="Proteomes" id="UP000318437"/>
    </source>
</evidence>
<dbReference type="EMBL" id="SJPS01000012">
    <property type="protein sequence ID" value="TWU20880.1"/>
    <property type="molecule type" value="Genomic_DNA"/>
</dbReference>
<protein>
    <recommendedName>
        <fullName evidence="3">Four helix bundle protein</fullName>
    </recommendedName>
</protein>
<evidence type="ECO:0008006" key="3">
    <source>
        <dbReference type="Google" id="ProtNLM"/>
    </source>
</evidence>
<proteinExistence type="predicted"/>
<gene>
    <name evidence="1" type="ORF">Pla144_47800</name>
</gene>
<dbReference type="AlphaFoldDB" id="A0A5C6C8J9"/>
<dbReference type="Gene3D" id="1.20.1440.60">
    <property type="entry name" value="23S rRNA-intervening sequence"/>
    <property type="match status" value="1"/>
</dbReference>
<dbReference type="InterPro" id="IPR012657">
    <property type="entry name" value="23S_rRNA-intervening_sequence"/>
</dbReference>
<dbReference type="Pfam" id="PF05635">
    <property type="entry name" value="23S_rRNA_IVP"/>
    <property type="match status" value="1"/>
</dbReference>
<sequence length="117" mass="13197">MRDFRQLQVWKKAHELTLNIYKTTRSFSRAEVYGLTSQLRRASASIGANLAEGCGRSTVGDLRRFVDIASGSASEVDYHLLLARDLSEMQEPLYVEFDQAINEVKKMLNALGKSLRS</sequence>
<dbReference type="CDD" id="cd16377">
    <property type="entry name" value="23S_rRNA_IVP_like"/>
    <property type="match status" value="1"/>
</dbReference>
<dbReference type="OrthoDB" id="276165at2"/>
<dbReference type="NCBIfam" id="TIGR02436">
    <property type="entry name" value="four helix bundle protein"/>
    <property type="match status" value="1"/>
</dbReference>
<comment type="caution">
    <text evidence="1">The sequence shown here is derived from an EMBL/GenBank/DDBJ whole genome shotgun (WGS) entry which is preliminary data.</text>
</comment>
<dbReference type="PANTHER" id="PTHR38471:SF2">
    <property type="entry name" value="FOUR HELIX BUNDLE PROTEIN"/>
    <property type="match status" value="1"/>
</dbReference>